<evidence type="ECO:0000256" key="1">
    <source>
        <dbReference type="SAM" id="MobiDB-lite"/>
    </source>
</evidence>
<reference evidence="4 5" key="1">
    <citation type="submission" date="2019-07" db="EMBL/GenBank/DDBJ databases">
        <title>Genomes of Cafeteria roenbergensis.</title>
        <authorList>
            <person name="Fischer M.G."/>
            <person name="Hackl T."/>
            <person name="Roman M."/>
        </authorList>
    </citation>
    <scope>NUCLEOTIDE SEQUENCE [LARGE SCALE GENOMIC DNA]</scope>
    <source>
        <strain evidence="4 5">BVI</strain>
    </source>
</reference>
<sequence>MILAVAAIAAAFVPLASADVVLQNGVPETQYVGKDSSAFFSFPLTEKNKAVRVTVTAGSGDPDMYLGCSRRPTWVYHAWQRTEVGNDTISITPADLSNHGCNSDLYISVTGAGSTAGQSAPVYFSIVAYFQDQDFAVTLNEGQAQGLVTNRQSISYAKFVVPAAAAGQSATFTLATIIGSGAELYVMQNPANTPAKFPVYQCNKYYGSTGLCAEVEVKVGTYSKSTNDPDQSPGSVTFPSVATGETYIVALISTTGAPIVADVSVEIGSEAVPLELGVPEYFNVLQYLYQQTSVVVSAPSDQASPEIVFNVHPVVGRSGLYVSETASPSNTSHTWGSSRGLADAQVVIPFAELSATCRAAIANNGTCKLYAAIQAVGPEAEAIFEVYATVSGSAATPIMLTPGSSVNLDLAPRTYGYVLSKLQVPFGQPGWTISFETLAGWGDAFVVLGNNRRFYPGTSADVTPKFVGGQAIARFEPEALSGLAAHRCVTELLGRSDASTDGWAGRPEELKAANDWAALLRDIPSDDPSVPCPPNAPSAVVAGAYCSNCEVRITMFSGIFGSDTVITLIVDNSTELTSLSEGEPMPGEVGAYAYDYYDFTVDLTSPLPITFTLEKLSGDPDIFVSVRDASRPNFLPSANDYTWASISLGNDLLVIDPTHPSYVSKGTYLIAVYGASMFGVDSRYTLTARSASANTVNPLPPGEDVSISISPHSYAYFMFNPCADNTEDDSNAPAGCSGSVDAVFDFAWSATRGDVNVYITNSYHPGSSPSMLPFAGNPKVTLWSYNNGERTASIGPKSPGYDSNKNIYTIGIQSTSNLGVTATIRAVMESPDVIDIVRLDLGETSGPYSVPAGTNSYFAFDYGDANVQSDFFVGVALEKGSVSTVIAPPNRFTGQPQDWAPRCTPNPHMGTTPICMGYVFRSKAGGDSSIGISHDSPCNPFDGPTVASNCSVAMFRTGTWLATVYAEVETEFTITVSVGDDHIELAENEEQEAATISTAVCKDRDTNSEVCPKTSPNYEPVFAAWFTTELPVAGPGTGSLEDVQFKVERDCGGLFGCGAELQLYAVSCFEPGTAPKGLATCNALSPYPTAEYHQLHSTIRGASGALAIPGDATCGPYIPWNDGQFANDDDGADDDMLLEGDVAKREAVKGDFGAQNCRWYFSVFHGRTATSPGTYSSFKVTLSASNDNSVEVIGTDDTKPGTTYTSRRETLDPDSPTKYYDVFFDQTGQTAVRATAYACSGKPTLYACEPGSGCADQRHPGPGTNGASQVAQYDPTSFTASLSFTKLAGGELNLAAAMDASSSTPSFQIQLVSGSGPVLYGPRTVSAAFSPQQSLEIEWEPASIFRFGRPIEKVYSTVATVVVFSTSTIPAGAVLGTECGINAAYSALKDTAKPERVGALSLPYRRRMDRSDQFLSVTGLKPTGDYTVAVIVECDSSCMPDGAPVMLAAAAPVKAQPQPSPSASPSPGSAPSPDASASPAPGANGDGPDGGAIAGGVIGALVGVAAAGGLFVWYRRRSTGPGDEMGGYYTSAD</sequence>
<keyword evidence="3" id="KW-0732">Signal</keyword>
<accession>A0A5A8C1A7</accession>
<keyword evidence="2" id="KW-0812">Transmembrane</keyword>
<name>A0A5A8C1A7_CAFRO</name>
<keyword evidence="2" id="KW-0472">Membrane</keyword>
<dbReference type="EMBL" id="VLTN01000081">
    <property type="protein sequence ID" value="KAA0146668.1"/>
    <property type="molecule type" value="Genomic_DNA"/>
</dbReference>
<organism evidence="4 5">
    <name type="scientific">Cafeteria roenbergensis</name>
    <name type="common">Marine flagellate</name>
    <dbReference type="NCBI Taxonomy" id="33653"/>
    <lineage>
        <taxon>Eukaryota</taxon>
        <taxon>Sar</taxon>
        <taxon>Stramenopiles</taxon>
        <taxon>Bigyra</taxon>
        <taxon>Opalozoa</taxon>
        <taxon>Bicosoecida</taxon>
        <taxon>Cafeteriaceae</taxon>
        <taxon>Cafeteria</taxon>
    </lineage>
</organism>
<evidence type="ECO:0000256" key="2">
    <source>
        <dbReference type="SAM" id="Phobius"/>
    </source>
</evidence>
<feature type="chain" id="PRO_5023058508" evidence="3">
    <location>
        <begin position="19"/>
        <end position="1533"/>
    </location>
</feature>
<dbReference type="Proteomes" id="UP000323011">
    <property type="component" value="Unassembled WGS sequence"/>
</dbReference>
<gene>
    <name evidence="4" type="ORF">FNF29_07910</name>
</gene>
<keyword evidence="5" id="KW-1185">Reference proteome</keyword>
<proteinExistence type="predicted"/>
<feature type="region of interest" description="Disordered" evidence="1">
    <location>
        <begin position="1454"/>
        <end position="1488"/>
    </location>
</feature>
<feature type="compositionally biased region" description="Pro residues" evidence="1">
    <location>
        <begin position="1458"/>
        <end position="1470"/>
    </location>
</feature>
<feature type="signal peptide" evidence="3">
    <location>
        <begin position="1"/>
        <end position="18"/>
    </location>
</feature>
<protein>
    <submittedName>
        <fullName evidence="4">Uncharacterized protein</fullName>
    </submittedName>
</protein>
<comment type="caution">
    <text evidence="4">The sequence shown here is derived from an EMBL/GenBank/DDBJ whole genome shotgun (WGS) entry which is preliminary data.</text>
</comment>
<feature type="transmembrane region" description="Helical" evidence="2">
    <location>
        <begin position="1492"/>
        <end position="1514"/>
    </location>
</feature>
<evidence type="ECO:0000256" key="3">
    <source>
        <dbReference type="SAM" id="SignalP"/>
    </source>
</evidence>
<dbReference type="Gene3D" id="2.60.120.380">
    <property type="match status" value="2"/>
</dbReference>
<keyword evidence="2" id="KW-1133">Transmembrane helix</keyword>
<evidence type="ECO:0000313" key="5">
    <source>
        <dbReference type="Proteomes" id="UP000323011"/>
    </source>
</evidence>
<evidence type="ECO:0000313" key="4">
    <source>
        <dbReference type="EMBL" id="KAA0146668.1"/>
    </source>
</evidence>
<feature type="compositionally biased region" description="Low complexity" evidence="1">
    <location>
        <begin position="1471"/>
        <end position="1483"/>
    </location>
</feature>